<dbReference type="Proteomes" id="UP000076023">
    <property type="component" value="Unassembled WGS sequence"/>
</dbReference>
<dbReference type="InterPro" id="IPR026282">
    <property type="entry name" value="MJ1563"/>
</dbReference>
<dbReference type="InParanoid" id="A0A146G2V5"/>
<dbReference type="PANTHER" id="PTHR38465:SF1">
    <property type="entry name" value="HTH-TYPE TRANSCRIPTIONAL REGULATOR MJ1563-RELATED"/>
    <property type="match status" value="1"/>
</dbReference>
<dbReference type="EMBL" id="BDCO01000002">
    <property type="protein sequence ID" value="GAT31991.1"/>
    <property type="molecule type" value="Genomic_DNA"/>
</dbReference>
<evidence type="ECO:0000256" key="2">
    <source>
        <dbReference type="ARBA" id="ARBA00023125"/>
    </source>
</evidence>
<dbReference type="Gene3D" id="1.10.10.10">
    <property type="entry name" value="Winged helix-like DNA-binding domain superfamily/Winged helix DNA-binding domain"/>
    <property type="match status" value="1"/>
</dbReference>
<comment type="caution">
    <text evidence="5">The sequence shown here is derived from an EMBL/GenBank/DDBJ whole genome shotgun (WGS) entry which is preliminary data.</text>
</comment>
<dbReference type="InterPro" id="IPR052362">
    <property type="entry name" value="HTH-GbsR_regulator"/>
</dbReference>
<proteinExistence type="inferred from homology"/>
<dbReference type="OrthoDB" id="9791954at2"/>
<keyword evidence="1 4" id="KW-0805">Transcription regulation</keyword>
<sequence>MLEKPITLPQEADKELSEIEIEAIQMFINFLKLIGLPKSVGEIYGLLFVAPKPLAMDEIMSRLNISLGAASQGLKLLRGVGAVKTTYVPGDRRDHYVADLELSKFATAFIKEELHPRMERALERIRRMEQLSADMTPEQRKATMMKIERLKHWLEKGNKMLPWILKFLVR</sequence>
<keyword evidence="3 4" id="KW-0804">Transcription</keyword>
<dbReference type="InterPro" id="IPR036388">
    <property type="entry name" value="WH-like_DNA-bd_sf"/>
</dbReference>
<dbReference type="RefSeq" id="WP_075077854.1">
    <property type="nucleotide sequence ID" value="NZ_BDCO01000002.1"/>
</dbReference>
<dbReference type="PANTHER" id="PTHR38465">
    <property type="entry name" value="HTH-TYPE TRANSCRIPTIONAL REGULATOR MJ1563-RELATED"/>
    <property type="match status" value="1"/>
</dbReference>
<name>A0A146G2V5_TERSA</name>
<dbReference type="InterPro" id="IPR036390">
    <property type="entry name" value="WH_DNA-bd_sf"/>
</dbReference>
<accession>A0A146G2V5</accession>
<reference evidence="6" key="1">
    <citation type="journal article" date="2017" name="Genome Announc.">
        <title>Draft Genome Sequence of Terrimicrobium sacchariphilum NM-5T, a Facultative Anaerobic Soil Bacterium of the Class Spartobacteria.</title>
        <authorList>
            <person name="Qiu Y.L."/>
            <person name="Tourlousse D.M."/>
            <person name="Matsuura N."/>
            <person name="Ohashi A."/>
            <person name="Sekiguchi Y."/>
        </authorList>
    </citation>
    <scope>NUCLEOTIDE SEQUENCE [LARGE SCALE GENOMIC DNA]</scope>
    <source>
        <strain evidence="6">NM-5</strain>
    </source>
</reference>
<protein>
    <recommendedName>
        <fullName evidence="4">HTH-type transcriptional regulator</fullName>
    </recommendedName>
</protein>
<gene>
    <name evidence="5" type="ORF">TSACC_2388</name>
</gene>
<evidence type="ECO:0000256" key="3">
    <source>
        <dbReference type="ARBA" id="ARBA00023163"/>
    </source>
</evidence>
<organism evidence="5 6">
    <name type="scientific">Terrimicrobium sacchariphilum</name>
    <dbReference type="NCBI Taxonomy" id="690879"/>
    <lineage>
        <taxon>Bacteria</taxon>
        <taxon>Pseudomonadati</taxon>
        <taxon>Verrucomicrobiota</taxon>
        <taxon>Terrimicrobiia</taxon>
        <taxon>Terrimicrobiales</taxon>
        <taxon>Terrimicrobiaceae</taxon>
        <taxon>Terrimicrobium</taxon>
    </lineage>
</organism>
<dbReference type="STRING" id="690879.TSACC_2388"/>
<evidence type="ECO:0000256" key="4">
    <source>
        <dbReference type="PIRNR" id="PIRNR006707"/>
    </source>
</evidence>
<dbReference type="GO" id="GO:0003677">
    <property type="term" value="F:DNA binding"/>
    <property type="evidence" value="ECO:0007669"/>
    <property type="project" value="UniProtKB-UniRule"/>
</dbReference>
<evidence type="ECO:0000313" key="5">
    <source>
        <dbReference type="EMBL" id="GAT31991.1"/>
    </source>
</evidence>
<comment type="similarity">
    <text evidence="4">Belongs to the GbsR family.</text>
</comment>
<keyword evidence="2 4" id="KW-0238">DNA-binding</keyword>
<evidence type="ECO:0000313" key="6">
    <source>
        <dbReference type="Proteomes" id="UP000076023"/>
    </source>
</evidence>
<evidence type="ECO:0000256" key="1">
    <source>
        <dbReference type="ARBA" id="ARBA00023015"/>
    </source>
</evidence>
<keyword evidence="6" id="KW-1185">Reference proteome</keyword>
<dbReference type="SUPFAM" id="SSF46785">
    <property type="entry name" value="Winged helix' DNA-binding domain"/>
    <property type="match status" value="1"/>
</dbReference>
<dbReference type="AlphaFoldDB" id="A0A146G2V5"/>
<dbReference type="PIRSF" id="PIRSF006707">
    <property type="entry name" value="MJ1563"/>
    <property type="match status" value="1"/>
</dbReference>